<dbReference type="Proteomes" id="UP000824469">
    <property type="component" value="Unassembled WGS sequence"/>
</dbReference>
<proteinExistence type="predicted"/>
<sequence length="88" mass="9963">MFRFAHDHSRDQLLQNLTAVVEEGDKVLVELSCIFILEKFASVQVVNLTWKKKARISEGFAGRSFASDARDGMHVANTPVLEYYSRSS</sequence>
<keyword evidence="2" id="KW-1185">Reference proteome</keyword>
<feature type="non-terminal residue" evidence="1">
    <location>
        <position position="88"/>
    </location>
</feature>
<comment type="caution">
    <text evidence="1">The sequence shown here is derived from an EMBL/GenBank/DDBJ whole genome shotgun (WGS) entry which is preliminary data.</text>
</comment>
<dbReference type="AlphaFoldDB" id="A0AA38C416"/>
<evidence type="ECO:0000313" key="2">
    <source>
        <dbReference type="Proteomes" id="UP000824469"/>
    </source>
</evidence>
<dbReference type="EMBL" id="JAHRHJ020003813">
    <property type="protein sequence ID" value="KAH9289597.1"/>
    <property type="molecule type" value="Genomic_DNA"/>
</dbReference>
<name>A0AA38C416_TAXCH</name>
<accession>A0AA38C416</accession>
<evidence type="ECO:0000313" key="1">
    <source>
        <dbReference type="EMBL" id="KAH9289597.1"/>
    </source>
</evidence>
<gene>
    <name evidence="1" type="ORF">KI387_033714</name>
</gene>
<protein>
    <submittedName>
        <fullName evidence="1">Uncharacterized protein</fullName>
    </submittedName>
</protein>
<reference evidence="1 2" key="1">
    <citation type="journal article" date="2021" name="Nat. Plants">
        <title>The Taxus genome provides insights into paclitaxel biosynthesis.</title>
        <authorList>
            <person name="Xiong X."/>
            <person name="Gou J."/>
            <person name="Liao Q."/>
            <person name="Li Y."/>
            <person name="Zhou Q."/>
            <person name="Bi G."/>
            <person name="Li C."/>
            <person name="Du R."/>
            <person name="Wang X."/>
            <person name="Sun T."/>
            <person name="Guo L."/>
            <person name="Liang H."/>
            <person name="Lu P."/>
            <person name="Wu Y."/>
            <person name="Zhang Z."/>
            <person name="Ro D.K."/>
            <person name="Shang Y."/>
            <person name="Huang S."/>
            <person name="Yan J."/>
        </authorList>
    </citation>
    <scope>NUCLEOTIDE SEQUENCE [LARGE SCALE GENOMIC DNA]</scope>
    <source>
        <strain evidence="1">Ta-2019</strain>
    </source>
</reference>
<organism evidence="1 2">
    <name type="scientific">Taxus chinensis</name>
    <name type="common">Chinese yew</name>
    <name type="synonym">Taxus wallichiana var. chinensis</name>
    <dbReference type="NCBI Taxonomy" id="29808"/>
    <lineage>
        <taxon>Eukaryota</taxon>
        <taxon>Viridiplantae</taxon>
        <taxon>Streptophyta</taxon>
        <taxon>Embryophyta</taxon>
        <taxon>Tracheophyta</taxon>
        <taxon>Spermatophyta</taxon>
        <taxon>Pinopsida</taxon>
        <taxon>Pinidae</taxon>
        <taxon>Conifers II</taxon>
        <taxon>Cupressales</taxon>
        <taxon>Taxaceae</taxon>
        <taxon>Taxus</taxon>
    </lineage>
</organism>